<feature type="region of interest" description="Disordered" evidence="1">
    <location>
        <begin position="1"/>
        <end position="79"/>
    </location>
</feature>
<feature type="compositionally biased region" description="Low complexity" evidence="1">
    <location>
        <begin position="448"/>
        <end position="457"/>
    </location>
</feature>
<evidence type="ECO:0000313" key="2">
    <source>
        <dbReference type="EMBL" id="CAE7609676.1"/>
    </source>
</evidence>
<reference evidence="2" key="1">
    <citation type="submission" date="2021-02" db="EMBL/GenBank/DDBJ databases">
        <authorList>
            <person name="Dougan E. K."/>
            <person name="Rhodes N."/>
            <person name="Thang M."/>
            <person name="Chan C."/>
        </authorList>
    </citation>
    <scope>NUCLEOTIDE SEQUENCE</scope>
</reference>
<feature type="compositionally biased region" description="Polar residues" evidence="1">
    <location>
        <begin position="24"/>
        <end position="45"/>
    </location>
</feature>
<feature type="region of interest" description="Disordered" evidence="1">
    <location>
        <begin position="630"/>
        <end position="676"/>
    </location>
</feature>
<evidence type="ECO:0000313" key="3">
    <source>
        <dbReference type="Proteomes" id="UP000604046"/>
    </source>
</evidence>
<keyword evidence="3" id="KW-1185">Reference proteome</keyword>
<comment type="caution">
    <text evidence="2">The sequence shown here is derived from an EMBL/GenBank/DDBJ whole genome shotgun (WGS) entry which is preliminary data.</text>
</comment>
<name>A0A812UZZ0_9DINO</name>
<proteinExistence type="predicted"/>
<feature type="compositionally biased region" description="Basic and acidic residues" evidence="1">
    <location>
        <begin position="260"/>
        <end position="269"/>
    </location>
</feature>
<evidence type="ECO:0000256" key="1">
    <source>
        <dbReference type="SAM" id="MobiDB-lite"/>
    </source>
</evidence>
<feature type="region of interest" description="Disordered" evidence="1">
    <location>
        <begin position="419"/>
        <end position="457"/>
    </location>
</feature>
<dbReference type="Proteomes" id="UP000604046">
    <property type="component" value="Unassembled WGS sequence"/>
</dbReference>
<dbReference type="EMBL" id="CAJNDS010002822">
    <property type="protein sequence ID" value="CAE7609676.1"/>
    <property type="molecule type" value="Genomic_DNA"/>
</dbReference>
<feature type="region of interest" description="Disordered" evidence="1">
    <location>
        <begin position="240"/>
        <end position="269"/>
    </location>
</feature>
<sequence>MVKARLRSQRPWCGDLGGPWPTLSPVQAANATASPCGSGSSTPSEAGSEEPDSPAGFEDFAAEAPLAKPDPAWMSGPAREGQSLDLLEISYADVLAELTSQGLPEEETESDSGGSDSAPSADNLEPAGLQGVAEALVARRRREARSSLKPKRKASRTKSSTKRLTKAPSKKDLQTTVGARFRAKSLGARRSDRVEKDDEPPPLCPKEARSSPEEQSHPRNREPVQRVVAFGQTTYLAQPYASATTGHPQGRASPFSRTMPRLEDRSEREPPTLIRERERFAMGLRADRGVISPPPGRATHIRHAGSCVLQSRPGEREGAPQISAEAPPTASGATAAYFAPLPKSPASGTGRLADFLAPSSPSLSSSLDRNLRPKTVGGVGLGARPCSAGPRLAERRRSDQTLAIKWLTWDSLGIESKEPKEPYSREVKEAREVEPVEPARSWSCQEPTSQTSQTSQTEKLALATLRSWATTAVTATAKADLECSLSPDNADNADLPSKGDAAIPADSSARSSKEGTWPQGVAHKPQQSLTQHAVSISPVRGDHQIFLERSASSLAASVVESSQMLKAVGGIPSRPVPGADLASSGLGVVTPGVQLTVQPHQVSEVAPKYRGSARELFAALQASTSSSLAALPVGSAGSRQSSSSRSASPRRGDRSPSPSAAARAVGGHPDAGYSPRMVSVKDFQRGTPLVAPAQLLPFPGPDGHSPGRRRRLAELAAGGRSGIQDPGRGVPRQQKEKEDLADGIAAMISPVVCELGALKTAPASECSGFDFLLDRLVEHPEECLADPLALFRAPVCMPAPQGAQANPVTLAGSGNSMSPYSSGDFPVARLEQDTISYNSAIGGCRVNWRRAARLLRDAVAESLADSITYSATIAALPSWRLALSLLAQAAQGQVPAEQLTSVVNSAAALSAGLRTASGTWFDHPVRWRTTLALMRAAHSWNVELDTASHNIRLGSQAKAAPWQAVYCSFSDMTRCLVAPDSISCSTVFQTLPWKVASNVLTKQLSAGLRPSESVVKALADATEPHRLWQFGLDLLDSRSQQAGQLVS</sequence>
<protein>
    <submittedName>
        <fullName evidence="2">Agtpbp1 protein</fullName>
    </submittedName>
</protein>
<gene>
    <name evidence="2" type="primary">agtpbp1</name>
    <name evidence="2" type="ORF">SNAT2548_LOCUS34660</name>
</gene>
<dbReference type="OrthoDB" id="431489at2759"/>
<accession>A0A812UZZ0</accession>
<feature type="compositionally biased region" description="Low complexity" evidence="1">
    <location>
        <begin position="111"/>
        <end position="122"/>
    </location>
</feature>
<dbReference type="AlphaFoldDB" id="A0A812UZZ0"/>
<feature type="compositionally biased region" description="Basic residues" evidence="1">
    <location>
        <begin position="138"/>
        <end position="165"/>
    </location>
</feature>
<feature type="region of interest" description="Disordered" evidence="1">
    <location>
        <begin position="97"/>
        <end position="224"/>
    </location>
</feature>
<feature type="region of interest" description="Disordered" evidence="1">
    <location>
        <begin position="487"/>
        <end position="526"/>
    </location>
</feature>
<feature type="compositionally biased region" description="Basic and acidic residues" evidence="1">
    <location>
        <begin position="206"/>
        <end position="224"/>
    </location>
</feature>
<organism evidence="2 3">
    <name type="scientific">Symbiodinium natans</name>
    <dbReference type="NCBI Taxonomy" id="878477"/>
    <lineage>
        <taxon>Eukaryota</taxon>
        <taxon>Sar</taxon>
        <taxon>Alveolata</taxon>
        <taxon>Dinophyceae</taxon>
        <taxon>Suessiales</taxon>
        <taxon>Symbiodiniaceae</taxon>
        <taxon>Symbiodinium</taxon>
    </lineage>
</organism>
<feature type="compositionally biased region" description="Basic and acidic residues" evidence="1">
    <location>
        <begin position="419"/>
        <end position="434"/>
    </location>
</feature>
<feature type="compositionally biased region" description="Low complexity" evidence="1">
    <location>
        <begin position="630"/>
        <end position="664"/>
    </location>
</feature>